<dbReference type="EMBL" id="JACHIJ010000003">
    <property type="protein sequence ID" value="MBB5052040.1"/>
    <property type="molecule type" value="Genomic_DNA"/>
</dbReference>
<dbReference type="AlphaFoldDB" id="A0A840MZ65"/>
<evidence type="ECO:0000313" key="1">
    <source>
        <dbReference type="EMBL" id="MBB5052040.1"/>
    </source>
</evidence>
<reference evidence="1 2" key="1">
    <citation type="submission" date="2020-08" db="EMBL/GenBank/DDBJ databases">
        <title>Genomic Encyclopedia of Type Strains, Phase IV (KMG-IV): sequencing the most valuable type-strain genomes for metagenomic binning, comparative biology and taxonomic classification.</title>
        <authorList>
            <person name="Goeker M."/>
        </authorList>
    </citation>
    <scope>NUCLEOTIDE SEQUENCE [LARGE SCALE GENOMIC DNA]</scope>
    <source>
        <strain evidence="1 2">DSM 17498</strain>
    </source>
</reference>
<gene>
    <name evidence="1" type="ORF">HNQ36_002014</name>
</gene>
<comment type="caution">
    <text evidence="1">The sequence shown here is derived from an EMBL/GenBank/DDBJ whole genome shotgun (WGS) entry which is preliminary data.</text>
</comment>
<evidence type="ECO:0000313" key="2">
    <source>
        <dbReference type="Proteomes" id="UP000521227"/>
    </source>
</evidence>
<dbReference type="Proteomes" id="UP000521227">
    <property type="component" value="Unassembled WGS sequence"/>
</dbReference>
<protein>
    <submittedName>
        <fullName evidence="1">Uncharacterized protein</fullName>
    </submittedName>
</protein>
<organism evidence="1 2">
    <name type="scientific">Afipia massiliensis</name>
    <dbReference type="NCBI Taxonomy" id="211460"/>
    <lineage>
        <taxon>Bacteria</taxon>
        <taxon>Pseudomonadati</taxon>
        <taxon>Pseudomonadota</taxon>
        <taxon>Alphaproteobacteria</taxon>
        <taxon>Hyphomicrobiales</taxon>
        <taxon>Nitrobacteraceae</taxon>
        <taxon>Afipia</taxon>
    </lineage>
</organism>
<name>A0A840MZ65_9BRAD</name>
<sequence length="151" mass="15648">MRIDAGSYLYQAGQTVSATAASSNSLASAPGDTPAESAATNALSSGTIKTDFTGMTRQQLFDWMNNQIRSGAMSLDDSTSFLGMVLKVDAATGQPVDMASDSTLVNFVDRATQGIASALSRGDQDGAARLQAALAAMQRYQGQVTGVDIRA</sequence>
<proteinExistence type="predicted"/>
<accession>A0A840MZ65</accession>
<dbReference type="RefSeq" id="WP_184084279.1">
    <property type="nucleotide sequence ID" value="NZ_JACHIJ010000003.1"/>
</dbReference>